<reference evidence="10 11" key="2">
    <citation type="submission" date="2019-06" db="EMBL/GenBank/DDBJ databases">
        <title>Co-occurence of chitin degradation, pigmentation and bioactivity in marine Pseudoalteromonas.</title>
        <authorList>
            <person name="Sonnenschein E.C."/>
            <person name="Bech P.K."/>
        </authorList>
    </citation>
    <scope>NUCLEOTIDE SEQUENCE [LARGE SCALE GENOMIC DNA]</scope>
    <source>
        <strain evidence="11">S2231</strain>
        <strain evidence="10">S2233</strain>
    </source>
</reference>
<dbReference type="Proteomes" id="UP000307706">
    <property type="component" value="Unassembled WGS sequence"/>
</dbReference>
<protein>
    <submittedName>
        <fullName evidence="9">Metalloprotease TldD</fullName>
    </submittedName>
</protein>
<dbReference type="RefSeq" id="WP_138594966.1">
    <property type="nucleotide sequence ID" value="NZ_PNCK01000016.1"/>
</dbReference>
<name>A0A5S3XQ20_9GAMM</name>
<gene>
    <name evidence="9" type="ORF">CWB96_10505</name>
    <name evidence="8" type="ORF">CWB97_03150</name>
</gene>
<dbReference type="Pfam" id="PF19290">
    <property type="entry name" value="PmbA_TldD_2nd"/>
    <property type="match status" value="1"/>
</dbReference>
<evidence type="ECO:0000259" key="5">
    <source>
        <dbReference type="Pfam" id="PF01523"/>
    </source>
</evidence>
<feature type="domain" description="Metalloprotease TldD/E central" evidence="7">
    <location>
        <begin position="124"/>
        <end position="236"/>
    </location>
</feature>
<evidence type="ECO:0000256" key="2">
    <source>
        <dbReference type="ARBA" id="ARBA00022670"/>
    </source>
</evidence>
<reference evidence="9" key="3">
    <citation type="submission" date="2019-09" db="EMBL/GenBank/DDBJ databases">
        <title>Co-occurence of chitin degradation, pigmentation and bioactivity in marine Pseudoalteromonas.</title>
        <authorList>
            <person name="Sonnenschein E.C."/>
            <person name="Bech P.K."/>
        </authorList>
    </citation>
    <scope>NUCLEOTIDE SEQUENCE</scope>
    <source>
        <strain evidence="9">S2231</strain>
        <strain evidence="8">S2233</strain>
    </source>
</reference>
<evidence type="ECO:0000313" key="11">
    <source>
        <dbReference type="Proteomes" id="UP000307706"/>
    </source>
</evidence>
<proteinExistence type="inferred from homology"/>
<keyword evidence="4 9" id="KW-0482">Metalloprotease</keyword>
<dbReference type="PIRSF" id="PIRSF004919">
    <property type="entry name" value="TldD"/>
    <property type="match status" value="1"/>
</dbReference>
<evidence type="ECO:0000313" key="9">
    <source>
        <dbReference type="EMBL" id="TMP58990.1"/>
    </source>
</evidence>
<evidence type="ECO:0000256" key="3">
    <source>
        <dbReference type="ARBA" id="ARBA00022801"/>
    </source>
</evidence>
<evidence type="ECO:0000313" key="10">
    <source>
        <dbReference type="Proteomes" id="UP000305730"/>
    </source>
</evidence>
<dbReference type="GO" id="GO:0006508">
    <property type="term" value="P:proteolysis"/>
    <property type="evidence" value="ECO:0007669"/>
    <property type="project" value="UniProtKB-KW"/>
</dbReference>
<comment type="similarity">
    <text evidence="1">Belongs to the peptidase U62 family.</text>
</comment>
<keyword evidence="10" id="KW-1185">Reference proteome</keyword>
<sequence>MNNVEQHLLADSQLTREQLEQTLSYIHQHQVDYADLYFQSCYNETWVLEDGIVKDGSYNIERGVGVRALSGEKTGFSYSDAINFDALNKAAMAARSIAQSGQTQKVQVFSDVTAKQQFAPVQPITKMADADKVALLREIEAHIRDIAPDAQQVVSSISAVYEEVLIAASDGTFATDIRPLIRLNCSVLLEKNGRRERGGAGGGARLDYGYFKELVAGKPRWVEYAEEAVRLAKVNLEAVDAPAGAMPVVLGAGWPGVLLHEAVGHGLEGDFNRKEASAFSGKIGQQVASELCTVVDDGTLADRRGSLNVDDEGTPAAYNVLIKKGILQGYMQDKLNARLMGVAPTGNGRRESYAHLPMPRMTNTYMLPGQDTQADIISSVKKGIFASNFGGGQVDITSGKFVFSASEAYLIEDGKITQPIKGATLIGNGPDVMHKISMVGNDLKLDRGVGVCGKDGQSVPVGVGQPSLKIDEITVGGTA</sequence>
<accession>A0A5S3XQ20</accession>
<dbReference type="InterPro" id="IPR045570">
    <property type="entry name" value="Metalloprtase-TldD/E_cen_dom"/>
</dbReference>
<dbReference type="PANTHER" id="PTHR30624">
    <property type="entry name" value="UNCHARACTERIZED PROTEIN TLDD AND PMBA"/>
    <property type="match status" value="1"/>
</dbReference>
<dbReference type="Pfam" id="PF19289">
    <property type="entry name" value="PmbA_TldD_3rd"/>
    <property type="match status" value="1"/>
</dbReference>
<evidence type="ECO:0000259" key="6">
    <source>
        <dbReference type="Pfam" id="PF19289"/>
    </source>
</evidence>
<dbReference type="InterPro" id="IPR035068">
    <property type="entry name" value="TldD/PmbA_N"/>
</dbReference>
<evidence type="ECO:0000313" key="8">
    <source>
        <dbReference type="EMBL" id="TMP45610.1"/>
    </source>
</evidence>
<dbReference type="InterPro" id="IPR036059">
    <property type="entry name" value="TldD/PmbA_sf"/>
</dbReference>
<reference evidence="10 11" key="1">
    <citation type="submission" date="2017-12" db="EMBL/GenBank/DDBJ databases">
        <authorList>
            <person name="Paulsen S."/>
            <person name="Gram L.K."/>
        </authorList>
    </citation>
    <scope>NUCLEOTIDE SEQUENCE [LARGE SCALE GENOMIC DNA]</scope>
    <source>
        <strain evidence="9 11">S2231</strain>
        <strain evidence="8 10">S2233</strain>
    </source>
</reference>
<dbReference type="InterPro" id="IPR045569">
    <property type="entry name" value="Metalloprtase-TldD/E_C"/>
</dbReference>
<organism evidence="9 11">
    <name type="scientific">Pseudoalteromonas citrea</name>
    <dbReference type="NCBI Taxonomy" id="43655"/>
    <lineage>
        <taxon>Bacteria</taxon>
        <taxon>Pseudomonadati</taxon>
        <taxon>Pseudomonadota</taxon>
        <taxon>Gammaproteobacteria</taxon>
        <taxon>Alteromonadales</taxon>
        <taxon>Pseudoalteromonadaceae</taxon>
        <taxon>Pseudoalteromonas</taxon>
    </lineage>
</organism>
<dbReference type="Pfam" id="PF01523">
    <property type="entry name" value="PmbA_TldD_1st"/>
    <property type="match status" value="1"/>
</dbReference>
<dbReference type="AlphaFoldDB" id="A0A5S3XQ20"/>
<dbReference type="PANTHER" id="PTHR30624:SF4">
    <property type="entry name" value="METALLOPROTEASE TLDD"/>
    <property type="match status" value="1"/>
</dbReference>
<evidence type="ECO:0000256" key="1">
    <source>
        <dbReference type="ARBA" id="ARBA00005836"/>
    </source>
</evidence>
<dbReference type="GO" id="GO:0005829">
    <property type="term" value="C:cytosol"/>
    <property type="evidence" value="ECO:0007669"/>
    <property type="project" value="TreeGrafter"/>
</dbReference>
<keyword evidence="2 9" id="KW-0645">Protease</keyword>
<dbReference type="GO" id="GO:0008237">
    <property type="term" value="F:metallopeptidase activity"/>
    <property type="evidence" value="ECO:0007669"/>
    <property type="project" value="UniProtKB-KW"/>
</dbReference>
<feature type="domain" description="Metalloprotease TldD/E N-terminal" evidence="5">
    <location>
        <begin position="34"/>
        <end position="98"/>
    </location>
</feature>
<dbReference type="InterPro" id="IPR051463">
    <property type="entry name" value="Peptidase_U62_metallo"/>
</dbReference>
<dbReference type="Gene3D" id="3.30.2290.10">
    <property type="entry name" value="PmbA/TldD superfamily"/>
    <property type="match status" value="1"/>
</dbReference>
<dbReference type="InterPro" id="IPR002510">
    <property type="entry name" value="Metalloprtase-TldD/E_N"/>
</dbReference>
<dbReference type="InterPro" id="IPR025502">
    <property type="entry name" value="TldD"/>
</dbReference>
<evidence type="ECO:0000259" key="7">
    <source>
        <dbReference type="Pfam" id="PF19290"/>
    </source>
</evidence>
<feature type="domain" description="Metalloprotease TldD/E C-terminal" evidence="6">
    <location>
        <begin position="244"/>
        <end position="477"/>
    </location>
</feature>
<dbReference type="OrthoDB" id="9803213at2"/>
<dbReference type="EMBL" id="PNCK01000016">
    <property type="protein sequence ID" value="TMP45610.1"/>
    <property type="molecule type" value="Genomic_DNA"/>
</dbReference>
<dbReference type="NCBIfam" id="NF008006">
    <property type="entry name" value="PRK10735.1"/>
    <property type="match status" value="1"/>
</dbReference>
<dbReference type="SUPFAM" id="SSF111283">
    <property type="entry name" value="Putative modulator of DNA gyrase, PmbA/TldD"/>
    <property type="match status" value="1"/>
</dbReference>
<evidence type="ECO:0000256" key="4">
    <source>
        <dbReference type="ARBA" id="ARBA00023049"/>
    </source>
</evidence>
<dbReference type="EMBL" id="PNCL01000050">
    <property type="protein sequence ID" value="TMP58990.1"/>
    <property type="molecule type" value="Genomic_DNA"/>
</dbReference>
<keyword evidence="3" id="KW-0378">Hydrolase</keyword>
<dbReference type="Proteomes" id="UP000305730">
    <property type="component" value="Unassembled WGS sequence"/>
</dbReference>
<comment type="caution">
    <text evidence="9">The sequence shown here is derived from an EMBL/GenBank/DDBJ whole genome shotgun (WGS) entry which is preliminary data.</text>
</comment>